<dbReference type="Proteomes" id="UP001230289">
    <property type="component" value="Unassembled WGS sequence"/>
</dbReference>
<comment type="caution">
    <text evidence="8">The sequence shown here is derived from an EMBL/GenBank/DDBJ whole genome shotgun (WGS) entry which is preliminary data.</text>
</comment>
<evidence type="ECO:0000256" key="4">
    <source>
        <dbReference type="ARBA" id="ARBA00022989"/>
    </source>
</evidence>
<keyword evidence="2" id="KW-0813">Transport</keyword>
<feature type="transmembrane region" description="Helical" evidence="6">
    <location>
        <begin position="436"/>
        <end position="457"/>
    </location>
</feature>
<reference evidence="8 9" key="1">
    <citation type="submission" date="2023-08" db="EMBL/GenBank/DDBJ databases">
        <title>Microbacterium sp. nov., isolated from a waste landfill.</title>
        <authorList>
            <person name="Wen W."/>
        </authorList>
    </citation>
    <scope>NUCLEOTIDE SEQUENCE [LARGE SCALE GENOMIC DNA]</scope>
    <source>
        <strain evidence="8 9">ASV81</strain>
    </source>
</reference>
<feature type="transmembrane region" description="Helical" evidence="6">
    <location>
        <begin position="197"/>
        <end position="215"/>
    </location>
</feature>
<dbReference type="PANTHER" id="PTHR23511">
    <property type="entry name" value="SYNAPTIC VESICLE GLYCOPROTEIN 2"/>
    <property type="match status" value="1"/>
</dbReference>
<evidence type="ECO:0000259" key="7">
    <source>
        <dbReference type="PROSITE" id="PS50850"/>
    </source>
</evidence>
<evidence type="ECO:0000256" key="5">
    <source>
        <dbReference type="ARBA" id="ARBA00023136"/>
    </source>
</evidence>
<dbReference type="InterPro" id="IPR005828">
    <property type="entry name" value="MFS_sugar_transport-like"/>
</dbReference>
<dbReference type="PANTHER" id="PTHR23511:SF34">
    <property type="entry name" value="SYNAPTIC VESICLE GLYCOPROTEIN 2"/>
    <property type="match status" value="1"/>
</dbReference>
<comment type="subcellular location">
    <subcellularLocation>
        <location evidence="1">Cell membrane</location>
        <topology evidence="1">Multi-pass membrane protein</topology>
    </subcellularLocation>
</comment>
<keyword evidence="9" id="KW-1185">Reference proteome</keyword>
<dbReference type="RefSeq" id="WP_308488034.1">
    <property type="nucleotide sequence ID" value="NZ_JAVFCB010000002.1"/>
</dbReference>
<dbReference type="SUPFAM" id="SSF103473">
    <property type="entry name" value="MFS general substrate transporter"/>
    <property type="match status" value="1"/>
</dbReference>
<feature type="transmembrane region" description="Helical" evidence="6">
    <location>
        <begin position="35"/>
        <end position="52"/>
    </location>
</feature>
<evidence type="ECO:0000256" key="6">
    <source>
        <dbReference type="SAM" id="Phobius"/>
    </source>
</evidence>
<proteinExistence type="predicted"/>
<feature type="transmembrane region" description="Helical" evidence="6">
    <location>
        <begin position="373"/>
        <end position="394"/>
    </location>
</feature>
<feature type="transmembrane region" description="Helical" evidence="6">
    <location>
        <begin position="320"/>
        <end position="339"/>
    </location>
</feature>
<feature type="transmembrane region" description="Helical" evidence="6">
    <location>
        <begin position="164"/>
        <end position="191"/>
    </location>
</feature>
<accession>A0ABU0XEP7</accession>
<feature type="transmembrane region" description="Helical" evidence="6">
    <location>
        <begin position="348"/>
        <end position="367"/>
    </location>
</feature>
<evidence type="ECO:0000256" key="3">
    <source>
        <dbReference type="ARBA" id="ARBA00022692"/>
    </source>
</evidence>
<feature type="transmembrane region" description="Helical" evidence="6">
    <location>
        <begin position="406"/>
        <end position="430"/>
    </location>
</feature>
<dbReference type="PROSITE" id="PS50850">
    <property type="entry name" value="MFS"/>
    <property type="match status" value="1"/>
</dbReference>
<organism evidence="8 9">
    <name type="scientific">Microbacterium capsulatum</name>
    <dbReference type="NCBI Taxonomy" id="3041921"/>
    <lineage>
        <taxon>Bacteria</taxon>
        <taxon>Bacillati</taxon>
        <taxon>Actinomycetota</taxon>
        <taxon>Actinomycetes</taxon>
        <taxon>Micrococcales</taxon>
        <taxon>Microbacteriaceae</taxon>
        <taxon>Microbacterium</taxon>
    </lineage>
</organism>
<dbReference type="Gene3D" id="1.20.1250.20">
    <property type="entry name" value="MFS general substrate transporter like domains"/>
    <property type="match status" value="1"/>
</dbReference>
<feature type="transmembrane region" description="Helical" evidence="6">
    <location>
        <begin position="290"/>
        <end position="308"/>
    </location>
</feature>
<dbReference type="Pfam" id="PF00083">
    <property type="entry name" value="Sugar_tr"/>
    <property type="match status" value="1"/>
</dbReference>
<keyword evidence="5 6" id="KW-0472">Membrane</keyword>
<feature type="transmembrane region" description="Helical" evidence="6">
    <location>
        <begin position="103"/>
        <end position="125"/>
    </location>
</feature>
<gene>
    <name evidence="8" type="ORF">RBR11_04125</name>
</gene>
<feature type="domain" description="Major facilitator superfamily (MFS) profile" evidence="7">
    <location>
        <begin position="36"/>
        <end position="461"/>
    </location>
</feature>
<dbReference type="InterPro" id="IPR020846">
    <property type="entry name" value="MFS_dom"/>
</dbReference>
<evidence type="ECO:0000313" key="9">
    <source>
        <dbReference type="Proteomes" id="UP001230289"/>
    </source>
</evidence>
<keyword evidence="3 6" id="KW-0812">Transmembrane</keyword>
<dbReference type="PROSITE" id="PS00217">
    <property type="entry name" value="SUGAR_TRANSPORT_2"/>
    <property type="match status" value="1"/>
</dbReference>
<name>A0ABU0XEP7_9MICO</name>
<feature type="transmembrane region" description="Helical" evidence="6">
    <location>
        <begin position="131"/>
        <end position="152"/>
    </location>
</feature>
<evidence type="ECO:0000313" key="8">
    <source>
        <dbReference type="EMBL" id="MDQ4213093.1"/>
    </source>
</evidence>
<evidence type="ECO:0000256" key="2">
    <source>
        <dbReference type="ARBA" id="ARBA00022448"/>
    </source>
</evidence>
<dbReference type="InterPro" id="IPR036259">
    <property type="entry name" value="MFS_trans_sf"/>
</dbReference>
<evidence type="ECO:0000256" key="1">
    <source>
        <dbReference type="ARBA" id="ARBA00004651"/>
    </source>
</evidence>
<protein>
    <submittedName>
        <fullName evidence="8">MFS transporter</fullName>
    </submittedName>
</protein>
<keyword evidence="4 6" id="KW-1133">Transmembrane helix</keyword>
<feature type="transmembrane region" description="Helical" evidence="6">
    <location>
        <begin position="72"/>
        <end position="91"/>
    </location>
</feature>
<dbReference type="InterPro" id="IPR005829">
    <property type="entry name" value="Sugar_transporter_CS"/>
</dbReference>
<dbReference type="EMBL" id="JAVFCB010000002">
    <property type="protein sequence ID" value="MDQ4213093.1"/>
    <property type="molecule type" value="Genomic_DNA"/>
</dbReference>
<sequence>MSTSNISTPAGSLQRRYLKLAESIDRIPIGRTHRVVILLVAAGMFFDILESNGLGASGPSIIATFGITKPEFALISSATYVGLAIGAYLAGWIADRRGRKFSLVLNLLIYTIGGVACALAPSYSFLMGARFVVGLGLGGELAVGIALVSEIMPTRRRASAVASLNAFAGGLGNLVAPAYAWLILVGFGTVFGGVTESWRWLFGLLLIPAFLVVFIRRGMPESPRYLLARGDVNGANRSLASLARGSVPNDEIFLTDLNESVIQDVQAERSRLVEIFQLPLLRRTLTASGAYFMVVGAQMSLVTLMPTFLVARGSTLGQSLVYTLIMQTGSFAGALAAMYTQRWRRRRVLVVAAILGCIVGVGFGLSAGSDTAVLILGSLFQFFVLLATTTIWSWAPELFPTRVRGFGVSFVKGTGGVGIIAIPPLIAVVFGAGGLGAVFLVMAAMFACIAVFGALGVETKGATLEDVNEARSEIDAI</sequence>